<evidence type="ECO:0000256" key="2">
    <source>
        <dbReference type="SAM" id="Phobius"/>
    </source>
</evidence>
<dbReference type="PIR" id="T28867">
    <property type="entry name" value="T28867"/>
</dbReference>
<accession>Q21688</accession>
<feature type="domain" description="SGNH" evidence="4">
    <location>
        <begin position="413"/>
        <end position="635"/>
    </location>
</feature>
<dbReference type="InterPro" id="IPR050879">
    <property type="entry name" value="Acyltransferase_3"/>
</dbReference>
<dbReference type="OMA" id="YSEFRYI"/>
<feature type="transmembrane region" description="Helical" evidence="2">
    <location>
        <begin position="256"/>
        <end position="273"/>
    </location>
</feature>
<evidence type="ECO:0000256" key="1">
    <source>
        <dbReference type="SAM" id="Coils"/>
    </source>
</evidence>
<reference evidence="5 6" key="1">
    <citation type="journal article" date="1998" name="Science">
        <title>Genome sequence of the nematode C. elegans: a platform for investigating biology.</title>
        <authorList>
            <consortium name="The C. elegans sequencing consortium"/>
            <person name="Sulson J.E."/>
            <person name="Waterston R."/>
        </authorList>
    </citation>
    <scope>NUCLEOTIDE SEQUENCE [LARGE SCALE GENOMIC DNA]</scope>
    <source>
        <strain evidence="5 6">Bristol N2</strain>
    </source>
</reference>
<sequence length="645" mass="75337">MRADIQCLRGLAIIFVLCFHLSPNLFVNGFLGVDIFFVISGFLMANNLTNLNLLNVHDFLLFYYKRFRRILPLYFLAIFLILILVHVFLPDFLWQNNNRYSFASLFLITNQLVIHDQSDYFNEFVSSVSSMNAFLHLWSLSVEMQFYLLVPFIFLGIQFLKNDTLKLIAVSLMTVFGFIGFALILDKFAFNFLFLRMWQFSSGFIVLFWTKIRSRKPPNKNDSEKDISTISIPIKDFVVVALSILGLSLLPKEINVLVLRPLVTLATAFIIGAESKNVQLLNSKVLVYIGDISYVVYLVHWPVISIFLSATVKSYLFCILSIFIASIVLHHLFEKQYLKLEMRAVFPLVFLFIAANAYLQYSVRYHTFWKYNYTSEIQEIINQNHKSYAPLYDFETRQAKCLENSLDVPFAKKDLIGYCRFPPGNGTASVMMIGNSYILNFVDQIEASFHKNYSEFRYISIIASYGTYVSSWKISQQALEISKKQVESHKPDVLFIIPRYMQNIKDPIRVNDTIVHEMNTNLAYYEKFVRKIYILDALPEYSENFFTLFLHYLVTRPDDMELLHLNKKKADREMRNVRKRLRMIKCEKCQIFDLSHLFVENDKYLTFDRNSMLSYIDNSVHLTDAGVKPCEPIFRNITAEIIESL</sequence>
<dbReference type="AlphaFoldDB" id="Q21688"/>
<dbReference type="UCSC" id="R03H4.5">
    <property type="organism name" value="c. elegans"/>
</dbReference>
<keyword evidence="2" id="KW-1133">Transmembrane helix</keyword>
<evidence type="ECO:0000313" key="6">
    <source>
        <dbReference type="Proteomes" id="UP000001940"/>
    </source>
</evidence>
<feature type="transmembrane region" description="Helical" evidence="2">
    <location>
        <begin position="285"/>
        <end position="308"/>
    </location>
</feature>
<keyword evidence="2" id="KW-0472">Membrane</keyword>
<dbReference type="Pfam" id="PF19040">
    <property type="entry name" value="SGNH"/>
    <property type="match status" value="1"/>
</dbReference>
<dbReference type="PhylomeDB" id="Q21688"/>
<feature type="coiled-coil region" evidence="1">
    <location>
        <begin position="560"/>
        <end position="587"/>
    </location>
</feature>
<dbReference type="EMBL" id="BX284605">
    <property type="protein sequence ID" value="CCD65674.1"/>
    <property type="molecule type" value="Genomic_DNA"/>
</dbReference>
<dbReference type="WormBase" id="R03H4.5">
    <property type="protein sequence ID" value="CE07408"/>
    <property type="gene ID" value="WBGene00019851"/>
    <property type="gene designation" value="oac-41"/>
</dbReference>
<dbReference type="Proteomes" id="UP000001940">
    <property type="component" value="Chromosome V"/>
</dbReference>
<dbReference type="GO" id="GO:0000271">
    <property type="term" value="P:polysaccharide biosynthetic process"/>
    <property type="evidence" value="ECO:0000318"/>
    <property type="project" value="GO_Central"/>
</dbReference>
<dbReference type="CTD" id="187551"/>
<dbReference type="Pfam" id="PF01757">
    <property type="entry name" value="Acyl_transf_3"/>
    <property type="match status" value="1"/>
</dbReference>
<keyword evidence="1" id="KW-0175">Coiled coil</keyword>
<feature type="transmembrane region" description="Helical" evidence="2">
    <location>
        <begin position="70"/>
        <end position="89"/>
    </location>
</feature>
<feature type="transmembrane region" description="Helical" evidence="2">
    <location>
        <begin position="167"/>
        <end position="185"/>
    </location>
</feature>
<keyword evidence="5" id="KW-0808">Transferase</keyword>
<dbReference type="OrthoDB" id="5801063at2759"/>
<evidence type="ECO:0000259" key="3">
    <source>
        <dbReference type="Pfam" id="PF01757"/>
    </source>
</evidence>
<dbReference type="InterPro" id="IPR002656">
    <property type="entry name" value="Acyl_transf_3_dom"/>
</dbReference>
<evidence type="ECO:0000259" key="4">
    <source>
        <dbReference type="Pfam" id="PF19040"/>
    </source>
</evidence>
<dbReference type="PaxDb" id="6239-R03H4.5"/>
<keyword evidence="2" id="KW-0812">Transmembrane</keyword>
<keyword evidence="6" id="KW-1185">Reference proteome</keyword>
<feature type="transmembrane region" description="Helical" evidence="2">
    <location>
        <begin position="133"/>
        <end position="155"/>
    </location>
</feature>
<evidence type="ECO:0000313" key="7">
    <source>
        <dbReference type="WormBase" id="R03H4.5"/>
    </source>
</evidence>
<dbReference type="GeneID" id="187551"/>
<feature type="transmembrane region" description="Helical" evidence="2">
    <location>
        <begin position="7"/>
        <end position="23"/>
    </location>
</feature>
<evidence type="ECO:0000313" key="5">
    <source>
        <dbReference type="EMBL" id="CCD65674.1"/>
    </source>
</evidence>
<feature type="transmembrane region" description="Helical" evidence="2">
    <location>
        <begin position="345"/>
        <end position="363"/>
    </location>
</feature>
<feature type="transmembrane region" description="Helical" evidence="2">
    <location>
        <begin position="230"/>
        <end position="250"/>
    </location>
</feature>
<dbReference type="GO" id="GO:0016020">
    <property type="term" value="C:membrane"/>
    <property type="evidence" value="ECO:0000318"/>
    <property type="project" value="GO_Central"/>
</dbReference>
<feature type="transmembrane region" description="Helical" evidence="2">
    <location>
        <begin position="314"/>
        <end position="333"/>
    </location>
</feature>
<dbReference type="GO" id="GO:0016747">
    <property type="term" value="F:acyltransferase activity, transferring groups other than amino-acyl groups"/>
    <property type="evidence" value="ECO:0007669"/>
    <property type="project" value="InterPro"/>
</dbReference>
<dbReference type="FunCoup" id="Q21688">
    <property type="interactions" value="28"/>
</dbReference>
<dbReference type="KEGG" id="cel:CELE_R03H4.5"/>
<organism evidence="5 6">
    <name type="scientific">Caenorhabditis elegans</name>
    <dbReference type="NCBI Taxonomy" id="6239"/>
    <lineage>
        <taxon>Eukaryota</taxon>
        <taxon>Metazoa</taxon>
        <taxon>Ecdysozoa</taxon>
        <taxon>Nematoda</taxon>
        <taxon>Chromadorea</taxon>
        <taxon>Rhabditida</taxon>
        <taxon>Rhabditina</taxon>
        <taxon>Rhabditomorpha</taxon>
        <taxon>Rhabditoidea</taxon>
        <taxon>Rhabditidae</taxon>
        <taxon>Peloderinae</taxon>
        <taxon>Caenorhabditis</taxon>
    </lineage>
</organism>
<dbReference type="eggNOG" id="ENOG502S34G">
    <property type="taxonomic scope" value="Eukaryota"/>
</dbReference>
<gene>
    <name evidence="5 7" type="primary">oac-41</name>
    <name evidence="5" type="ORF">CELE_R03H4.5</name>
    <name evidence="7" type="ORF">R03H4.5</name>
</gene>
<proteinExistence type="predicted"/>
<keyword evidence="5" id="KW-0012">Acyltransferase</keyword>
<dbReference type="InterPro" id="IPR043968">
    <property type="entry name" value="SGNH"/>
</dbReference>
<feature type="transmembrane region" description="Helical" evidence="2">
    <location>
        <begin position="29"/>
        <end position="49"/>
    </location>
</feature>
<dbReference type="RefSeq" id="NP_505334.1">
    <property type="nucleotide sequence ID" value="NM_072933.3"/>
</dbReference>
<name>Q21688_CAEEL</name>
<dbReference type="PANTHER" id="PTHR23028">
    <property type="entry name" value="ACETYLTRANSFERASE"/>
    <property type="match status" value="1"/>
</dbReference>
<dbReference type="InParanoid" id="Q21688"/>
<feature type="domain" description="Acyltransferase 3" evidence="3">
    <location>
        <begin position="3"/>
        <end position="327"/>
    </location>
</feature>
<protein>
    <submittedName>
        <fullName evidence="5">Acyltransferase</fullName>
    </submittedName>
</protein>
<dbReference type="HOGENOM" id="CLU_005679_12_1_1"/>
<dbReference type="PANTHER" id="PTHR23028:SF65">
    <property type="entry name" value="ACYLTRANSFERASE"/>
    <property type="match status" value="1"/>
</dbReference>
<dbReference type="AGR" id="WB:WBGene00019851"/>